<dbReference type="EMBL" id="JADCNL010000010">
    <property type="protein sequence ID" value="KAG0463428.1"/>
    <property type="molecule type" value="Genomic_DNA"/>
</dbReference>
<dbReference type="Proteomes" id="UP000636800">
    <property type="component" value="Chromosome 10"/>
</dbReference>
<feature type="domain" description="Fungal lipase-type" evidence="10">
    <location>
        <begin position="223"/>
        <end position="372"/>
    </location>
</feature>
<comment type="similarity">
    <text evidence="3">Belongs to the AB hydrolase superfamily. Lipase family.</text>
</comment>
<evidence type="ECO:0000256" key="1">
    <source>
        <dbReference type="ARBA" id="ARBA00003523"/>
    </source>
</evidence>
<comment type="subcellular location">
    <subcellularLocation>
        <location evidence="2">Plastid</location>
        <location evidence="2">Chloroplast</location>
    </subcellularLocation>
</comment>
<evidence type="ECO:0000256" key="4">
    <source>
        <dbReference type="ARBA" id="ARBA00022528"/>
    </source>
</evidence>
<dbReference type="AlphaFoldDB" id="A0A835Q4W1"/>
<keyword evidence="7" id="KW-0809">Transit peptide</keyword>
<dbReference type="Gene3D" id="3.40.50.1820">
    <property type="entry name" value="alpha/beta hydrolase"/>
    <property type="match status" value="1"/>
</dbReference>
<keyword evidence="8" id="KW-0442">Lipid degradation</keyword>
<dbReference type="GO" id="GO:0008970">
    <property type="term" value="F:phospholipase A1 activity"/>
    <property type="evidence" value="ECO:0007669"/>
    <property type="project" value="UniProtKB-ARBA"/>
</dbReference>
<dbReference type="Proteomes" id="UP000639772">
    <property type="component" value="Chromosome 10"/>
</dbReference>
<keyword evidence="13" id="KW-1185">Reference proteome</keyword>
<dbReference type="Pfam" id="PF01764">
    <property type="entry name" value="Lipase_3"/>
    <property type="match status" value="1"/>
</dbReference>
<dbReference type="InterPro" id="IPR029058">
    <property type="entry name" value="AB_hydrolase_fold"/>
</dbReference>
<evidence type="ECO:0000259" key="10">
    <source>
        <dbReference type="Pfam" id="PF01764"/>
    </source>
</evidence>
<dbReference type="FunFam" id="3.40.50.1820:FF:000065">
    <property type="entry name" value="Phospholipase A1-II 3"/>
    <property type="match status" value="1"/>
</dbReference>
<dbReference type="GO" id="GO:0009507">
    <property type="term" value="C:chloroplast"/>
    <property type="evidence" value="ECO:0007669"/>
    <property type="project" value="UniProtKB-SubCell"/>
</dbReference>
<evidence type="ECO:0000313" key="11">
    <source>
        <dbReference type="EMBL" id="KAG0463428.1"/>
    </source>
</evidence>
<comment type="function">
    <text evidence="1">Acylhydrolase that catalyzes the hydrolysis of phospholipids at the sn-1 position.</text>
</comment>
<dbReference type="PANTHER" id="PTHR31403:SF11">
    <property type="entry name" value="OS12G0614500 PROTEIN"/>
    <property type="match status" value="1"/>
</dbReference>
<evidence type="ECO:0000313" key="14">
    <source>
        <dbReference type="Proteomes" id="UP000639772"/>
    </source>
</evidence>
<keyword evidence="5" id="KW-0934">Plastid</keyword>
<evidence type="ECO:0000256" key="7">
    <source>
        <dbReference type="ARBA" id="ARBA00022946"/>
    </source>
</evidence>
<dbReference type="InterPro" id="IPR002921">
    <property type="entry name" value="Fungal_lipase-type"/>
</dbReference>
<dbReference type="CDD" id="cd00519">
    <property type="entry name" value="Lipase_3"/>
    <property type="match status" value="1"/>
</dbReference>
<dbReference type="GO" id="GO:0016042">
    <property type="term" value="P:lipid catabolic process"/>
    <property type="evidence" value="ECO:0007669"/>
    <property type="project" value="UniProtKB-KW"/>
</dbReference>
<evidence type="ECO:0000256" key="6">
    <source>
        <dbReference type="ARBA" id="ARBA00022801"/>
    </source>
</evidence>
<keyword evidence="4" id="KW-0150">Chloroplast</keyword>
<dbReference type="PANTHER" id="PTHR31403">
    <property type="entry name" value="PHOSPHOLIPASE A1-IBETA2, CHLOROPLASTIC"/>
    <property type="match status" value="1"/>
</dbReference>
<evidence type="ECO:0000256" key="2">
    <source>
        <dbReference type="ARBA" id="ARBA00004229"/>
    </source>
</evidence>
<evidence type="ECO:0000256" key="9">
    <source>
        <dbReference type="ARBA" id="ARBA00023098"/>
    </source>
</evidence>
<proteinExistence type="inferred from homology"/>
<evidence type="ECO:0000256" key="5">
    <source>
        <dbReference type="ARBA" id="ARBA00022640"/>
    </source>
</evidence>
<protein>
    <recommendedName>
        <fullName evidence="10">Fungal lipase-type domain-containing protein</fullName>
    </recommendedName>
</protein>
<name>A0A835Q4W1_VANPL</name>
<sequence length="504" mass="55716">MAFACSVVANEPFVNLATAHDRSSSPTEAVKHLQVQNEIKKSSPSWFLSLTSAVSNLLQLDLRVNKLPFEQSDSKSTSGSCFVFNNEIPACSPKEEISFLRSAIHGPGDWSPLLEPLHPSFRREIVKYGELAQATYDAFDSNPVSKYHGSCLYGRHRLFPALGLSHHGYVVTEYVYATSHVHLPNWLVRSFFPSLWSDDSNWMGFVAVSGDAESRRIGCRDIVVAWRGTVCPAEWIEDLQDKLEQLPHAPDDVRVEHGFLSIYNSRSQTSHFTRSSASEQVMPELLRLVELYKKKGEEVSVTITGHSLGGALALLNAAEAGSLLPKDVAVKVISFGAPRVGNEEFGDMLRRDGVKILRMVTKQDVVPKMPGLFFNEGLNRTGWEWIYEHVGDVLELDAGASPYLKKGVVDIAGFHGLETYLHLVDGYDRTEGGFRVGARRDVALVNKAKGLLREELAIPANWFQPANKGMVKNEFGRWVLSGRDPEDIPSPCAANICGACSSTV</sequence>
<accession>A0A835Q4W1</accession>
<organism evidence="12 14">
    <name type="scientific">Vanilla planifolia</name>
    <name type="common">Vanilla</name>
    <dbReference type="NCBI Taxonomy" id="51239"/>
    <lineage>
        <taxon>Eukaryota</taxon>
        <taxon>Viridiplantae</taxon>
        <taxon>Streptophyta</taxon>
        <taxon>Embryophyta</taxon>
        <taxon>Tracheophyta</taxon>
        <taxon>Spermatophyta</taxon>
        <taxon>Magnoliopsida</taxon>
        <taxon>Liliopsida</taxon>
        <taxon>Asparagales</taxon>
        <taxon>Orchidaceae</taxon>
        <taxon>Vanilloideae</taxon>
        <taxon>Vanilleae</taxon>
        <taxon>Vanilla</taxon>
    </lineage>
</organism>
<dbReference type="OrthoDB" id="426718at2759"/>
<dbReference type="SUPFAM" id="SSF53474">
    <property type="entry name" value="alpha/beta-Hydrolases"/>
    <property type="match status" value="1"/>
</dbReference>
<evidence type="ECO:0000313" key="12">
    <source>
        <dbReference type="EMBL" id="KAG0464758.1"/>
    </source>
</evidence>
<reference evidence="13 14" key="1">
    <citation type="journal article" date="2020" name="Nat. Food">
        <title>A phased Vanilla planifolia genome enables genetic improvement of flavour and production.</title>
        <authorList>
            <person name="Hasing T."/>
            <person name="Tang H."/>
            <person name="Brym M."/>
            <person name="Khazi F."/>
            <person name="Huang T."/>
            <person name="Chambers A.H."/>
        </authorList>
    </citation>
    <scope>NUCLEOTIDE SEQUENCE [LARGE SCALE GENOMIC DNA]</scope>
    <source>
        <tissue evidence="12">Leaf</tissue>
    </source>
</reference>
<gene>
    <name evidence="12" type="ORF">HPP92_018922</name>
    <name evidence="11" type="ORF">HPP92_019497</name>
</gene>
<keyword evidence="6" id="KW-0378">Hydrolase</keyword>
<dbReference type="EMBL" id="JADCNM010000010">
    <property type="protein sequence ID" value="KAG0464758.1"/>
    <property type="molecule type" value="Genomic_DNA"/>
</dbReference>
<keyword evidence="9" id="KW-0443">Lipid metabolism</keyword>
<evidence type="ECO:0000256" key="3">
    <source>
        <dbReference type="ARBA" id="ARBA00010701"/>
    </source>
</evidence>
<evidence type="ECO:0000313" key="13">
    <source>
        <dbReference type="Proteomes" id="UP000636800"/>
    </source>
</evidence>
<comment type="caution">
    <text evidence="12">The sequence shown here is derived from an EMBL/GenBank/DDBJ whole genome shotgun (WGS) entry which is preliminary data.</text>
</comment>
<evidence type="ECO:0000256" key="8">
    <source>
        <dbReference type="ARBA" id="ARBA00022963"/>
    </source>
</evidence>